<dbReference type="GO" id="GO:0051536">
    <property type="term" value="F:iron-sulfur cluster binding"/>
    <property type="evidence" value="ECO:0007669"/>
    <property type="project" value="UniProtKB-KW"/>
</dbReference>
<evidence type="ECO:0000313" key="8">
    <source>
        <dbReference type="EMBL" id="SHH59627.1"/>
    </source>
</evidence>
<dbReference type="Gene3D" id="3.30.70.20">
    <property type="match status" value="1"/>
</dbReference>
<evidence type="ECO:0000256" key="6">
    <source>
        <dbReference type="RuleBase" id="RU368020"/>
    </source>
</evidence>
<evidence type="ECO:0000313" key="9">
    <source>
        <dbReference type="Proteomes" id="UP000184526"/>
    </source>
</evidence>
<proteinExistence type="predicted"/>
<sequence length="63" mass="7049">MKAYINKNICIACGMCKGACEDVFSIENGVAVAIKEEIPLKLEFYVKLAYEYCPVHAISLENF</sequence>
<protein>
    <recommendedName>
        <fullName evidence="6">Ferredoxin</fullName>
    </recommendedName>
</protein>
<gene>
    <name evidence="8" type="ORF">SAMN02745196_00902</name>
</gene>
<dbReference type="Pfam" id="PF13459">
    <property type="entry name" value="Fer4_15"/>
    <property type="match status" value="1"/>
</dbReference>
<dbReference type="EMBL" id="FQXP01000003">
    <property type="protein sequence ID" value="SHH59627.1"/>
    <property type="molecule type" value="Genomic_DNA"/>
</dbReference>
<feature type="domain" description="4Fe-4S ferredoxin-type" evidence="7">
    <location>
        <begin position="1"/>
        <end position="29"/>
    </location>
</feature>
<evidence type="ECO:0000256" key="2">
    <source>
        <dbReference type="ARBA" id="ARBA00022723"/>
    </source>
</evidence>
<keyword evidence="5 6" id="KW-0411">Iron-sulfur</keyword>
<keyword evidence="4 6" id="KW-0408">Iron</keyword>
<reference evidence="8 9" key="1">
    <citation type="submission" date="2016-11" db="EMBL/GenBank/DDBJ databases">
        <authorList>
            <person name="Jaros S."/>
            <person name="Januszkiewicz K."/>
            <person name="Wedrychowicz H."/>
        </authorList>
    </citation>
    <scope>NUCLEOTIDE SEQUENCE [LARGE SCALE GENOMIC DNA]</scope>
    <source>
        <strain evidence="8 9">DSM 3089</strain>
    </source>
</reference>
<dbReference type="AlphaFoldDB" id="A0A1M5U9I6"/>
<dbReference type="InterPro" id="IPR017896">
    <property type="entry name" value="4Fe4S_Fe-S-bd"/>
</dbReference>
<dbReference type="Proteomes" id="UP000184526">
    <property type="component" value="Unassembled WGS sequence"/>
</dbReference>
<keyword evidence="1 6" id="KW-0813">Transport</keyword>
<comment type="function">
    <text evidence="6">Ferredoxins are iron-sulfur proteins that transfer electrons in a wide variety of metabolic reactions.</text>
</comment>
<dbReference type="RefSeq" id="WP_072830455.1">
    <property type="nucleotide sequence ID" value="NZ_FQXP01000003.1"/>
</dbReference>
<dbReference type="PANTHER" id="PTHR36923">
    <property type="entry name" value="FERREDOXIN"/>
    <property type="match status" value="1"/>
</dbReference>
<evidence type="ECO:0000256" key="1">
    <source>
        <dbReference type="ARBA" id="ARBA00022448"/>
    </source>
</evidence>
<organism evidence="8 9">
    <name type="scientific">Clostridium collagenovorans DSM 3089</name>
    <dbReference type="NCBI Taxonomy" id="1121306"/>
    <lineage>
        <taxon>Bacteria</taxon>
        <taxon>Bacillati</taxon>
        <taxon>Bacillota</taxon>
        <taxon>Clostridia</taxon>
        <taxon>Eubacteriales</taxon>
        <taxon>Clostridiaceae</taxon>
        <taxon>Clostridium</taxon>
    </lineage>
</organism>
<evidence type="ECO:0000259" key="7">
    <source>
        <dbReference type="PROSITE" id="PS51379"/>
    </source>
</evidence>
<evidence type="ECO:0000256" key="3">
    <source>
        <dbReference type="ARBA" id="ARBA00022982"/>
    </source>
</evidence>
<dbReference type="OrthoDB" id="9803319at2"/>
<evidence type="ECO:0000256" key="4">
    <source>
        <dbReference type="ARBA" id="ARBA00023004"/>
    </source>
</evidence>
<dbReference type="SUPFAM" id="SSF54862">
    <property type="entry name" value="4Fe-4S ferredoxins"/>
    <property type="match status" value="1"/>
</dbReference>
<dbReference type="GO" id="GO:0009055">
    <property type="term" value="F:electron transfer activity"/>
    <property type="evidence" value="ECO:0007669"/>
    <property type="project" value="UniProtKB-UniRule"/>
</dbReference>
<dbReference type="InterPro" id="IPR001080">
    <property type="entry name" value="3Fe4S_ferredoxin"/>
</dbReference>
<keyword evidence="9" id="KW-1185">Reference proteome</keyword>
<dbReference type="STRING" id="1121306.SAMN02745196_00902"/>
<dbReference type="PANTHER" id="PTHR36923:SF3">
    <property type="entry name" value="FERREDOXIN"/>
    <property type="match status" value="1"/>
</dbReference>
<keyword evidence="3 6" id="KW-0249">Electron transport</keyword>
<dbReference type="PRINTS" id="PR00352">
    <property type="entry name" value="3FE4SFRDOXIN"/>
</dbReference>
<accession>A0A1M5U9I6</accession>
<dbReference type="PROSITE" id="PS51379">
    <property type="entry name" value="4FE4S_FER_2"/>
    <property type="match status" value="1"/>
</dbReference>
<evidence type="ECO:0000256" key="5">
    <source>
        <dbReference type="ARBA" id="ARBA00023014"/>
    </source>
</evidence>
<dbReference type="InterPro" id="IPR051269">
    <property type="entry name" value="Fe-S_cluster_ET"/>
</dbReference>
<keyword evidence="2 6" id="KW-0479">Metal-binding</keyword>
<name>A0A1M5U9I6_9CLOT</name>
<dbReference type="GO" id="GO:0005506">
    <property type="term" value="F:iron ion binding"/>
    <property type="evidence" value="ECO:0007669"/>
    <property type="project" value="UniProtKB-UniRule"/>
</dbReference>